<dbReference type="InterPro" id="IPR033469">
    <property type="entry name" value="CYTH-like_dom_sf"/>
</dbReference>
<organism evidence="2 3">
    <name type="scientific">Catellicoccus marimammalium M35/04/3</name>
    <dbReference type="NCBI Taxonomy" id="1234409"/>
    <lineage>
        <taxon>Bacteria</taxon>
        <taxon>Bacillati</taxon>
        <taxon>Bacillota</taxon>
        <taxon>Bacilli</taxon>
        <taxon>Lactobacillales</taxon>
        <taxon>Enterococcaceae</taxon>
        <taxon>Catellicoccus</taxon>
    </lineage>
</organism>
<dbReference type="RefSeq" id="WP_009488579.1">
    <property type="nucleotide sequence ID" value="NZ_AMYT01000008.1"/>
</dbReference>
<accession>K8ZA65</accession>
<dbReference type="PIRSF" id="PIRSF012526">
    <property type="entry name" value="CYTH_UCP012526"/>
    <property type="match status" value="1"/>
</dbReference>
<sequence>MESLEIEFKTLLTKEEFEHLVYTFPKAKKEIQTNIYFDTPDHQIKDQHSAFRLRMFEHTGEWTLKVKTKEGNIEHTFPLTKAQHALIAENKVSPLTLLPEEMKKELVYRNICLDQLQILAELTTERWEEKLSNEAVIMIDHSFYHGKEDYELEIEVTDEIEGKSYFEAFLNHFHLPYRPSMPKIARASQANSLKEN</sequence>
<evidence type="ECO:0000313" key="2">
    <source>
        <dbReference type="EMBL" id="EKU27840.1"/>
    </source>
</evidence>
<name>K8ZA65_9ENTE</name>
<reference evidence="2 3" key="1">
    <citation type="journal article" date="2013" name="Genome Announc.">
        <title>Draft Genome Sequence of Catellicoccus marimammalium, a Novel Species Commonly Found in Gull Feces.</title>
        <authorList>
            <person name="Weigand M.R."/>
            <person name="Ryu H."/>
            <person name="Bozcek L."/>
            <person name="Konstantinidis K.T."/>
            <person name="Santo Domingo J.W."/>
        </authorList>
    </citation>
    <scope>NUCLEOTIDE SEQUENCE [LARGE SCALE GENOMIC DNA]</scope>
    <source>
        <strain evidence="2 3">M35/04/3</strain>
    </source>
</reference>
<feature type="domain" description="CYTH" evidence="1">
    <location>
        <begin position="3"/>
        <end position="191"/>
    </location>
</feature>
<dbReference type="SUPFAM" id="SSF55154">
    <property type="entry name" value="CYTH-like phosphatases"/>
    <property type="match status" value="1"/>
</dbReference>
<dbReference type="CDD" id="cd07762">
    <property type="entry name" value="CYTH-like_Pase_1"/>
    <property type="match status" value="1"/>
</dbReference>
<keyword evidence="3" id="KW-1185">Reference proteome</keyword>
<gene>
    <name evidence="2" type="ORF">C683_0305</name>
</gene>
<dbReference type="eggNOG" id="COG4116">
    <property type="taxonomic scope" value="Bacteria"/>
</dbReference>
<dbReference type="Pfam" id="PF01928">
    <property type="entry name" value="CYTH"/>
    <property type="match status" value="1"/>
</dbReference>
<protein>
    <recommendedName>
        <fullName evidence="1">CYTH domain-containing protein</fullName>
    </recommendedName>
</protein>
<evidence type="ECO:0000313" key="3">
    <source>
        <dbReference type="Proteomes" id="UP000016057"/>
    </source>
</evidence>
<dbReference type="InterPro" id="IPR009195">
    <property type="entry name" value="Uncharacterised_YjbK"/>
</dbReference>
<dbReference type="InterPro" id="IPR023577">
    <property type="entry name" value="CYTH_domain"/>
</dbReference>
<dbReference type="OrthoDB" id="384378at2"/>
<dbReference type="AlphaFoldDB" id="K8ZA65"/>
<dbReference type="Gene3D" id="2.40.320.10">
    <property type="entry name" value="Hypothetical Protein Pfu-838710-001"/>
    <property type="match status" value="1"/>
</dbReference>
<dbReference type="SMART" id="SM01118">
    <property type="entry name" value="CYTH"/>
    <property type="match status" value="1"/>
</dbReference>
<evidence type="ECO:0000259" key="1">
    <source>
        <dbReference type="PROSITE" id="PS51707"/>
    </source>
</evidence>
<dbReference type="EMBL" id="AMYT01000008">
    <property type="protein sequence ID" value="EKU27840.1"/>
    <property type="molecule type" value="Genomic_DNA"/>
</dbReference>
<dbReference type="PROSITE" id="PS51707">
    <property type="entry name" value="CYTH"/>
    <property type="match status" value="1"/>
</dbReference>
<dbReference type="Proteomes" id="UP000016057">
    <property type="component" value="Unassembled WGS sequence"/>
</dbReference>
<comment type="caution">
    <text evidence="2">The sequence shown here is derived from an EMBL/GenBank/DDBJ whole genome shotgun (WGS) entry which is preliminary data.</text>
</comment>
<proteinExistence type="predicted"/>
<dbReference type="STRING" id="1234409.C683_0305"/>